<dbReference type="InterPro" id="IPR036291">
    <property type="entry name" value="NAD(P)-bd_dom_sf"/>
</dbReference>
<dbReference type="GO" id="GO:0016491">
    <property type="term" value="F:oxidoreductase activity"/>
    <property type="evidence" value="ECO:0007669"/>
    <property type="project" value="UniProtKB-KW"/>
</dbReference>
<dbReference type="AlphaFoldDB" id="A0A428SBL5"/>
<keyword evidence="3" id="KW-0560">Oxidoreductase</keyword>
<sequence>MALCFGSNYMGPALFTKLLLSTILKTAEQHGGDARVVNLSSETFKQALERGILLSPYKTPLSEISSLARYGQSKLAYYYHTPALSKLYPTVKFIAIHPGVVNTGLLDDFRKRRPWFGAFIGVLGSIFLTDVHAGAKAQLWASTTKKENVKSGGFYNHKLKEYKDAVLEDEKAIHELWDWTEKEFKSKGFF</sequence>
<name>A0A428SBL5_9HYPO</name>
<evidence type="ECO:0000256" key="2">
    <source>
        <dbReference type="ARBA" id="ARBA00022857"/>
    </source>
</evidence>
<evidence type="ECO:0008006" key="6">
    <source>
        <dbReference type="Google" id="ProtNLM"/>
    </source>
</evidence>
<evidence type="ECO:0000256" key="3">
    <source>
        <dbReference type="ARBA" id="ARBA00023002"/>
    </source>
</evidence>
<proteinExistence type="inferred from homology"/>
<evidence type="ECO:0000313" key="5">
    <source>
        <dbReference type="Proteomes" id="UP000287972"/>
    </source>
</evidence>
<dbReference type="Proteomes" id="UP000287972">
    <property type="component" value="Unassembled WGS sequence"/>
</dbReference>
<dbReference type="PANTHER" id="PTHR24320:SF282">
    <property type="entry name" value="WW DOMAIN-CONTAINING OXIDOREDUCTASE"/>
    <property type="match status" value="1"/>
</dbReference>
<keyword evidence="2" id="KW-0521">NADP</keyword>
<dbReference type="SUPFAM" id="SSF51735">
    <property type="entry name" value="NAD(P)-binding Rossmann-fold domains"/>
    <property type="match status" value="1"/>
</dbReference>
<protein>
    <recommendedName>
        <fullName evidence="6">Oxidoreductase</fullName>
    </recommendedName>
</protein>
<dbReference type="EMBL" id="NKCL01000034">
    <property type="protein sequence ID" value="RSL87176.1"/>
    <property type="molecule type" value="Genomic_DNA"/>
</dbReference>
<comment type="similarity">
    <text evidence="1">Belongs to the short-chain dehydrogenases/reductases (SDR) family.</text>
</comment>
<comment type="caution">
    <text evidence="4">The sequence shown here is derived from an EMBL/GenBank/DDBJ whole genome shotgun (WGS) entry which is preliminary data.</text>
</comment>
<organism evidence="4 5">
    <name type="scientific">Fusarium floridanum</name>
    <dbReference type="NCBI Taxonomy" id="1325733"/>
    <lineage>
        <taxon>Eukaryota</taxon>
        <taxon>Fungi</taxon>
        <taxon>Dikarya</taxon>
        <taxon>Ascomycota</taxon>
        <taxon>Pezizomycotina</taxon>
        <taxon>Sordariomycetes</taxon>
        <taxon>Hypocreomycetidae</taxon>
        <taxon>Hypocreales</taxon>
        <taxon>Nectriaceae</taxon>
        <taxon>Fusarium</taxon>
        <taxon>Fusarium solani species complex</taxon>
    </lineage>
</organism>
<keyword evidence="5" id="KW-1185">Reference proteome</keyword>
<dbReference type="Gene3D" id="3.40.50.720">
    <property type="entry name" value="NAD(P)-binding Rossmann-like Domain"/>
    <property type="match status" value="1"/>
</dbReference>
<reference evidence="4 5" key="1">
    <citation type="submission" date="2017-06" db="EMBL/GenBank/DDBJ databases">
        <title>Comparative genomic analysis of Ambrosia Fusariam Clade fungi.</title>
        <authorList>
            <person name="Stajich J.E."/>
            <person name="Carrillo J."/>
            <person name="Kijimoto T."/>
            <person name="Eskalen A."/>
            <person name="O'Donnell K."/>
            <person name="Kasson M."/>
        </authorList>
    </citation>
    <scope>NUCLEOTIDE SEQUENCE [LARGE SCALE GENOMIC DNA]</scope>
    <source>
        <strain evidence="4 5">NRRL62606</strain>
    </source>
</reference>
<accession>A0A428SBL5</accession>
<evidence type="ECO:0000256" key="1">
    <source>
        <dbReference type="ARBA" id="ARBA00006484"/>
    </source>
</evidence>
<dbReference type="PANTHER" id="PTHR24320">
    <property type="entry name" value="RETINOL DEHYDROGENASE"/>
    <property type="match status" value="1"/>
</dbReference>
<evidence type="ECO:0000313" key="4">
    <source>
        <dbReference type="EMBL" id="RSL87176.1"/>
    </source>
</evidence>
<gene>
    <name evidence="4" type="ORF">CEP51_002341</name>
</gene>